<protein>
    <recommendedName>
        <fullName evidence="5">Hikeshi-like domain-containing protein</fullName>
    </recommendedName>
</protein>
<dbReference type="GO" id="GO:0006606">
    <property type="term" value="P:protein import into nucleus"/>
    <property type="evidence" value="ECO:0007669"/>
    <property type="project" value="TreeGrafter"/>
</dbReference>
<dbReference type="InterPro" id="IPR048364">
    <property type="entry name" value="Hikeshi-like_C"/>
</dbReference>
<dbReference type="GO" id="GO:0005829">
    <property type="term" value="C:cytosol"/>
    <property type="evidence" value="ECO:0007669"/>
    <property type="project" value="TreeGrafter"/>
</dbReference>
<sequence>MAFSLGNLSLPNPGANGPIQQQPQLNISAGNLVNNVCGVLCPGRPVIIEWHQVESTKLITDLPNPGLISDLSFFLLPGATVPPNTAMALYYSVPPFQMWNILGSISDVTPSATFSTGWETNPDFGQASVVRLGVSIEPLDTITNLEQSKSIKTSQDRMDWGLKLAQDLYEFMGSYSQTTSFGEQLVVPANVLDRWMARFKAKYSRDPNFLLKNK</sequence>
<gene>
    <name evidence="4" type="ORF">PMIC02512_LOCUS3130</name>
</gene>
<feature type="domain" description="Hikeshi-like N-terminal" evidence="2">
    <location>
        <begin position="41"/>
        <end position="145"/>
    </location>
</feature>
<accession>A0A7S2TES9</accession>
<evidence type="ECO:0000259" key="2">
    <source>
        <dbReference type="Pfam" id="PF05603"/>
    </source>
</evidence>
<evidence type="ECO:0000256" key="1">
    <source>
        <dbReference type="ARBA" id="ARBA00006623"/>
    </source>
</evidence>
<dbReference type="InterPro" id="IPR008493">
    <property type="entry name" value="Hikeshi-like_N"/>
</dbReference>
<dbReference type="AlphaFoldDB" id="A0A7S2TES9"/>
<dbReference type="GO" id="GO:0061608">
    <property type="term" value="F:nuclear import signal receptor activity"/>
    <property type="evidence" value="ECO:0007669"/>
    <property type="project" value="TreeGrafter"/>
</dbReference>
<comment type="similarity">
    <text evidence="1">Belongs to the OPI10 family.</text>
</comment>
<dbReference type="EMBL" id="HBHN01012010">
    <property type="protein sequence ID" value="CAD9725794.1"/>
    <property type="molecule type" value="Transcribed_RNA"/>
</dbReference>
<name>A0A7S2TES9_PROMC</name>
<dbReference type="PANTHER" id="PTHR12925:SF0">
    <property type="entry name" value="PROTEIN HIKESHI"/>
    <property type="match status" value="1"/>
</dbReference>
<evidence type="ECO:0000259" key="3">
    <source>
        <dbReference type="Pfam" id="PF21057"/>
    </source>
</evidence>
<dbReference type="PANTHER" id="PTHR12925">
    <property type="entry name" value="HIKESHI FAMILY MEMBER"/>
    <property type="match status" value="1"/>
</dbReference>
<proteinExistence type="inferred from homology"/>
<evidence type="ECO:0000313" key="4">
    <source>
        <dbReference type="EMBL" id="CAD9725794.1"/>
    </source>
</evidence>
<feature type="domain" description="Hikeshi-like C-terminal" evidence="3">
    <location>
        <begin position="163"/>
        <end position="210"/>
    </location>
</feature>
<organism evidence="4">
    <name type="scientific">Prorocentrum micans</name>
    <name type="common">Red tide dinoflagellate</name>
    <dbReference type="NCBI Taxonomy" id="2945"/>
    <lineage>
        <taxon>Eukaryota</taxon>
        <taxon>Sar</taxon>
        <taxon>Alveolata</taxon>
        <taxon>Dinophyceae</taxon>
        <taxon>Prorocentrales</taxon>
        <taxon>Prorocentraceae</taxon>
        <taxon>Prorocentrum</taxon>
    </lineage>
</organism>
<reference evidence="4" key="1">
    <citation type="submission" date="2021-01" db="EMBL/GenBank/DDBJ databases">
        <authorList>
            <person name="Corre E."/>
            <person name="Pelletier E."/>
            <person name="Niang G."/>
            <person name="Scheremetjew M."/>
            <person name="Finn R."/>
            <person name="Kale V."/>
            <person name="Holt S."/>
            <person name="Cochrane G."/>
            <person name="Meng A."/>
            <person name="Brown T."/>
            <person name="Cohen L."/>
        </authorList>
    </citation>
    <scope>NUCLEOTIDE SEQUENCE</scope>
    <source>
        <strain evidence="4">CCCM 845</strain>
    </source>
</reference>
<dbReference type="GO" id="GO:0005634">
    <property type="term" value="C:nucleus"/>
    <property type="evidence" value="ECO:0007669"/>
    <property type="project" value="TreeGrafter"/>
</dbReference>
<evidence type="ECO:0008006" key="5">
    <source>
        <dbReference type="Google" id="ProtNLM"/>
    </source>
</evidence>
<dbReference type="Pfam" id="PF05603">
    <property type="entry name" value="Hikeshi-like_N"/>
    <property type="match status" value="1"/>
</dbReference>
<dbReference type="InterPro" id="IPR031318">
    <property type="entry name" value="OPI10"/>
</dbReference>
<dbReference type="Pfam" id="PF21057">
    <property type="entry name" value="Hikeshi-like_C"/>
    <property type="match status" value="1"/>
</dbReference>